<feature type="coiled-coil region" evidence="1">
    <location>
        <begin position="58"/>
        <end position="99"/>
    </location>
</feature>
<feature type="domain" description="Ribbon-helix-helix protein CopG" evidence="2">
    <location>
        <begin position="4"/>
        <end position="40"/>
    </location>
</feature>
<name>A0A7C5L2K6_AQUAO</name>
<dbReference type="CDD" id="cd22231">
    <property type="entry name" value="RHH_NikR_HicB-like"/>
    <property type="match status" value="1"/>
</dbReference>
<dbReference type="GO" id="GO:0006355">
    <property type="term" value="P:regulation of DNA-templated transcription"/>
    <property type="evidence" value="ECO:0007669"/>
    <property type="project" value="InterPro"/>
</dbReference>
<gene>
    <name evidence="3" type="ORF">ENJ61_04005</name>
</gene>
<comment type="caution">
    <text evidence="3">The sequence shown here is derived from an EMBL/GenBank/DDBJ whole genome shotgun (WGS) entry which is preliminary data.</text>
</comment>
<dbReference type="EMBL" id="DRNB01000148">
    <property type="protein sequence ID" value="HHJ64052.1"/>
    <property type="molecule type" value="Genomic_DNA"/>
</dbReference>
<evidence type="ECO:0000259" key="2">
    <source>
        <dbReference type="Pfam" id="PF01402"/>
    </source>
</evidence>
<accession>A0A7C5L2K6</accession>
<evidence type="ECO:0000313" key="3">
    <source>
        <dbReference type="EMBL" id="HHJ64052.1"/>
    </source>
</evidence>
<dbReference type="Gene3D" id="1.20.5.490">
    <property type="entry name" value="Single helix bin"/>
    <property type="match status" value="1"/>
</dbReference>
<sequence>MKGVISLRLSASLLEEIDRVCREEGKSRSAFIKEALRHYLQHVQRKGNSEGFVPFLEYKKVNEELREALRRIAELEALVAELRKENESLRKELEGGRRRRWFF</sequence>
<protein>
    <submittedName>
        <fullName evidence="3">Ribbon-helix-helix protein, CopG family</fullName>
    </submittedName>
</protein>
<dbReference type="InterPro" id="IPR013321">
    <property type="entry name" value="Arc_rbn_hlx_hlx"/>
</dbReference>
<evidence type="ECO:0000256" key="1">
    <source>
        <dbReference type="SAM" id="Coils"/>
    </source>
</evidence>
<organism evidence="3">
    <name type="scientific">Aquifex aeolicus</name>
    <dbReference type="NCBI Taxonomy" id="63363"/>
    <lineage>
        <taxon>Bacteria</taxon>
        <taxon>Pseudomonadati</taxon>
        <taxon>Aquificota</taxon>
        <taxon>Aquificia</taxon>
        <taxon>Aquificales</taxon>
        <taxon>Aquificaceae</taxon>
        <taxon>Aquifex</taxon>
    </lineage>
</organism>
<dbReference type="Gene3D" id="1.10.1220.10">
    <property type="entry name" value="Met repressor-like"/>
    <property type="match status" value="1"/>
</dbReference>
<dbReference type="SUPFAM" id="SSF47598">
    <property type="entry name" value="Ribbon-helix-helix"/>
    <property type="match status" value="1"/>
</dbReference>
<dbReference type="InterPro" id="IPR002145">
    <property type="entry name" value="CopG"/>
</dbReference>
<keyword evidence="1" id="KW-0175">Coiled coil</keyword>
<dbReference type="Pfam" id="PF01402">
    <property type="entry name" value="RHH_1"/>
    <property type="match status" value="1"/>
</dbReference>
<proteinExistence type="predicted"/>
<dbReference type="Proteomes" id="UP000885792">
    <property type="component" value="Unassembled WGS sequence"/>
</dbReference>
<dbReference type="InterPro" id="IPR010985">
    <property type="entry name" value="Ribbon_hlx_hlx"/>
</dbReference>
<dbReference type="AlphaFoldDB" id="A0A7C5L2K6"/>
<reference evidence="3" key="1">
    <citation type="journal article" date="2020" name="mSystems">
        <title>Genome- and Community-Level Interaction Insights into Carbon Utilization and Element Cycling Functions of Hydrothermarchaeota in Hydrothermal Sediment.</title>
        <authorList>
            <person name="Zhou Z."/>
            <person name="Liu Y."/>
            <person name="Xu W."/>
            <person name="Pan J."/>
            <person name="Luo Z.H."/>
            <person name="Li M."/>
        </authorList>
    </citation>
    <scope>NUCLEOTIDE SEQUENCE [LARGE SCALE GENOMIC DNA]</scope>
    <source>
        <strain evidence="3">HyVt-501</strain>
    </source>
</reference>